<organism evidence="1 2">
    <name type="scientific">Neorhizobium alkalisoli</name>
    <dbReference type="NCBI Taxonomy" id="528178"/>
    <lineage>
        <taxon>Bacteria</taxon>
        <taxon>Pseudomonadati</taxon>
        <taxon>Pseudomonadota</taxon>
        <taxon>Alphaproteobacteria</taxon>
        <taxon>Hyphomicrobiales</taxon>
        <taxon>Rhizobiaceae</taxon>
        <taxon>Rhizobium/Agrobacterium group</taxon>
        <taxon>Neorhizobium</taxon>
    </lineage>
</organism>
<dbReference type="RefSeq" id="WP_186458381.1">
    <property type="nucleotide sequence ID" value="NZ_VIWP01000007.1"/>
</dbReference>
<reference evidence="1 2" key="1">
    <citation type="submission" date="2019-06" db="EMBL/GenBank/DDBJ databases">
        <title>Sorghum-associated microbial communities from plants grown in Nebraska, USA.</title>
        <authorList>
            <person name="Schachtman D."/>
        </authorList>
    </citation>
    <scope>NUCLEOTIDE SEQUENCE [LARGE SCALE GENOMIC DNA]</scope>
    <source>
        <strain evidence="1 2">1225</strain>
    </source>
</reference>
<keyword evidence="2" id="KW-1185">Reference proteome</keyword>
<gene>
    <name evidence="1" type="ORF">FHW37_1073</name>
</gene>
<sequence>MKIENLQPAAHPGGGTMALVATFDLQITGDVRICGMRLLRAPDGRMLTYAPTAVGGRRSVTFSPATTAAITEAASQQFMERVTAYVSTTTNAA</sequence>
<name>A0A561QGZ0_9HYPH</name>
<proteinExistence type="predicted"/>
<evidence type="ECO:0008006" key="3">
    <source>
        <dbReference type="Google" id="ProtNLM"/>
    </source>
</evidence>
<evidence type="ECO:0000313" key="2">
    <source>
        <dbReference type="Proteomes" id="UP000320653"/>
    </source>
</evidence>
<evidence type="ECO:0000313" key="1">
    <source>
        <dbReference type="EMBL" id="TWF49637.1"/>
    </source>
</evidence>
<dbReference type="EMBL" id="VIWP01000007">
    <property type="protein sequence ID" value="TWF49637.1"/>
    <property type="molecule type" value="Genomic_DNA"/>
</dbReference>
<dbReference type="Proteomes" id="UP000320653">
    <property type="component" value="Unassembled WGS sequence"/>
</dbReference>
<comment type="caution">
    <text evidence="1">The sequence shown here is derived from an EMBL/GenBank/DDBJ whole genome shotgun (WGS) entry which is preliminary data.</text>
</comment>
<dbReference type="AlphaFoldDB" id="A0A561QGZ0"/>
<accession>A0A561QGZ0</accession>
<protein>
    <recommendedName>
        <fullName evidence="3">SpoVG family protein</fullName>
    </recommendedName>
</protein>